<reference evidence="4 5" key="1">
    <citation type="submission" date="2018-12" db="EMBL/GenBank/DDBJ databases">
        <title>Sequencing of bacterial isolates from soil warming experiment in Harvard Forest, Massachusetts, USA.</title>
        <authorList>
            <person name="Deangelis K."/>
        </authorList>
    </citation>
    <scope>NUCLEOTIDE SEQUENCE [LARGE SCALE GENOMIC DNA]</scope>
    <source>
        <strain evidence="4 5">EB153</strain>
    </source>
</reference>
<accession>A0A3R9QKF0</accession>
<organism evidence="4 5">
    <name type="scientific">Edaphobacter aggregans</name>
    <dbReference type="NCBI Taxonomy" id="570835"/>
    <lineage>
        <taxon>Bacteria</taxon>
        <taxon>Pseudomonadati</taxon>
        <taxon>Acidobacteriota</taxon>
        <taxon>Terriglobia</taxon>
        <taxon>Terriglobales</taxon>
        <taxon>Acidobacteriaceae</taxon>
        <taxon>Edaphobacter</taxon>
    </lineage>
</organism>
<evidence type="ECO:0000259" key="3">
    <source>
        <dbReference type="Pfam" id="PF08482"/>
    </source>
</evidence>
<evidence type="ECO:0000313" key="4">
    <source>
        <dbReference type="EMBL" id="RSL18657.1"/>
    </source>
</evidence>
<name>A0A3R9QKF0_9BACT</name>
<dbReference type="PANTHER" id="PTHR43519:SF1">
    <property type="entry name" value="ATP-DEPENDENT RNA HELICASE HRPB"/>
    <property type="match status" value="1"/>
</dbReference>
<keyword evidence="5" id="KW-1185">Reference proteome</keyword>
<evidence type="ECO:0000256" key="2">
    <source>
        <dbReference type="ARBA" id="ARBA00022806"/>
    </source>
</evidence>
<gene>
    <name evidence="4" type="ORF">EDE15_4251</name>
</gene>
<dbReference type="GO" id="GO:0004386">
    <property type="term" value="F:helicase activity"/>
    <property type="evidence" value="ECO:0007669"/>
    <property type="project" value="UniProtKB-KW"/>
</dbReference>
<feature type="domain" description="ATP-dependent RNA helicase HrpB C-terminal" evidence="3">
    <location>
        <begin position="103"/>
        <end position="231"/>
    </location>
</feature>
<keyword evidence="2 4" id="KW-0067">ATP-binding</keyword>
<comment type="caution">
    <text evidence="4">The sequence shown here is derived from an EMBL/GenBank/DDBJ whole genome shotgun (WGS) entry which is preliminary data.</text>
</comment>
<evidence type="ECO:0000313" key="5">
    <source>
        <dbReference type="Proteomes" id="UP000269669"/>
    </source>
</evidence>
<dbReference type="Pfam" id="PF08482">
    <property type="entry name" value="HrpB_C"/>
    <property type="match status" value="1"/>
</dbReference>
<dbReference type="AlphaFoldDB" id="A0A3R9QKF0"/>
<keyword evidence="2 4" id="KW-0347">Helicase</keyword>
<keyword evidence="1" id="KW-0378">Hydrolase</keyword>
<dbReference type="InterPro" id="IPR013689">
    <property type="entry name" value="RNA_helicase_ATP-dep_HrpB_C"/>
</dbReference>
<dbReference type="Proteomes" id="UP000269669">
    <property type="component" value="Unassembled WGS sequence"/>
</dbReference>
<evidence type="ECO:0000256" key="1">
    <source>
        <dbReference type="ARBA" id="ARBA00022801"/>
    </source>
</evidence>
<protein>
    <submittedName>
        <fullName evidence="4">ATP-dependent helicase-like protein</fullName>
    </submittedName>
</protein>
<proteinExistence type="predicted"/>
<dbReference type="RefSeq" id="WP_260472994.1">
    <property type="nucleotide sequence ID" value="NZ_RSDW01000001.1"/>
</dbReference>
<sequence>MTARIEPEWLLDLFPDRIEERSSVNWNRISERVEKVSALVYEKLVIEESRGAASESEAANLLARKAIEMGIDHFVEKETLEQLLARLAFAGFEQPDVPQVLRDMCQGLQSFDDLRGASKNFIPLLEEKLNARLLNEVAPLSIRLKHGRQTRVHYEQGRPPWISSRLQDFFGMQDTPRIGPENTPVVVHLLVPNHRAVQTTTDLAGFWERLYPQVPRELMRRYPKHAWPEQPTNR</sequence>
<dbReference type="GO" id="GO:0016787">
    <property type="term" value="F:hydrolase activity"/>
    <property type="evidence" value="ECO:0007669"/>
    <property type="project" value="UniProtKB-KW"/>
</dbReference>
<dbReference type="EMBL" id="RSDW01000001">
    <property type="protein sequence ID" value="RSL18657.1"/>
    <property type="molecule type" value="Genomic_DNA"/>
</dbReference>
<keyword evidence="2 4" id="KW-0547">Nucleotide-binding</keyword>
<dbReference type="PANTHER" id="PTHR43519">
    <property type="entry name" value="ATP-DEPENDENT RNA HELICASE HRPB"/>
    <property type="match status" value="1"/>
</dbReference>